<keyword evidence="5" id="KW-1185">Reference proteome</keyword>
<evidence type="ECO:0000313" key="5">
    <source>
        <dbReference type="Proteomes" id="UP000050863"/>
    </source>
</evidence>
<organism evidence="4 5">
    <name type="scientific">Bradyrhizobium jicamae</name>
    <dbReference type="NCBI Taxonomy" id="280332"/>
    <lineage>
        <taxon>Bacteria</taxon>
        <taxon>Pseudomonadati</taxon>
        <taxon>Pseudomonadota</taxon>
        <taxon>Alphaproteobacteria</taxon>
        <taxon>Hyphomicrobiales</taxon>
        <taxon>Nitrobacteraceae</taxon>
        <taxon>Bradyrhizobium</taxon>
    </lineage>
</organism>
<dbReference type="CDD" id="cd24033">
    <property type="entry name" value="ASKHA_NBD_NodU_CmcH-like_N"/>
    <property type="match status" value="1"/>
</dbReference>
<keyword evidence="4" id="KW-0808">Transferase</keyword>
<dbReference type="InterPro" id="IPR038152">
    <property type="entry name" value="Carbam_trans_C_sf"/>
</dbReference>
<dbReference type="Gene3D" id="3.90.870.20">
    <property type="entry name" value="Carbamoyltransferase, C-terminal domain"/>
    <property type="match status" value="1"/>
</dbReference>
<gene>
    <name evidence="4" type="ORF">CQ12_35895</name>
</gene>
<accession>A0A0R3KYX5</accession>
<dbReference type="Pfam" id="PF16861">
    <property type="entry name" value="Carbam_trans_C"/>
    <property type="match status" value="1"/>
</dbReference>
<dbReference type="InterPro" id="IPR031730">
    <property type="entry name" value="Carbam_trans_C"/>
</dbReference>
<dbReference type="InterPro" id="IPR043129">
    <property type="entry name" value="ATPase_NBD"/>
</dbReference>
<dbReference type="AlphaFoldDB" id="A0A0R3KYX5"/>
<dbReference type="EMBL" id="LLXZ01000169">
    <property type="protein sequence ID" value="KRR00618.1"/>
    <property type="molecule type" value="Genomic_DNA"/>
</dbReference>
<comment type="similarity">
    <text evidence="1">Belongs to the NodU/CmcH family.</text>
</comment>
<dbReference type="InterPro" id="IPR003696">
    <property type="entry name" value="Carbtransf_dom"/>
</dbReference>
<dbReference type="InterPro" id="IPR051338">
    <property type="entry name" value="NodU/CmcH_Carbamoyltrnsfr"/>
</dbReference>
<dbReference type="SUPFAM" id="SSF53067">
    <property type="entry name" value="Actin-like ATPase domain"/>
    <property type="match status" value="1"/>
</dbReference>
<dbReference type="GO" id="GO:0016740">
    <property type="term" value="F:transferase activity"/>
    <property type="evidence" value="ECO:0007669"/>
    <property type="project" value="UniProtKB-KW"/>
</dbReference>
<evidence type="ECO:0000259" key="2">
    <source>
        <dbReference type="Pfam" id="PF02543"/>
    </source>
</evidence>
<proteinExistence type="inferred from homology"/>
<reference evidence="4 5" key="1">
    <citation type="submission" date="2014-03" db="EMBL/GenBank/DDBJ databases">
        <title>Bradyrhizobium valentinum sp. nov., isolated from effective nodules of Lupinus mariae-josephae, a lupine endemic of basic-lime soils in Eastern Spain.</title>
        <authorList>
            <person name="Duran D."/>
            <person name="Rey L."/>
            <person name="Navarro A."/>
            <person name="Busquets A."/>
            <person name="Imperial J."/>
            <person name="Ruiz-Argueso T."/>
        </authorList>
    </citation>
    <scope>NUCLEOTIDE SEQUENCE [LARGE SCALE GENOMIC DNA]</scope>
    <source>
        <strain evidence="4 5">PAC68</strain>
    </source>
</reference>
<name>A0A0R3KYX5_9BRAD</name>
<dbReference type="Proteomes" id="UP000050863">
    <property type="component" value="Unassembled WGS sequence"/>
</dbReference>
<protein>
    <submittedName>
        <fullName evidence="4">Carbamoyltransferase</fullName>
    </submittedName>
</protein>
<feature type="domain" description="Carbamoyltransferase C-terminal" evidence="3">
    <location>
        <begin position="525"/>
        <end position="693"/>
    </location>
</feature>
<evidence type="ECO:0000259" key="3">
    <source>
        <dbReference type="Pfam" id="PF16861"/>
    </source>
</evidence>
<dbReference type="PANTHER" id="PTHR34847:SF1">
    <property type="entry name" value="NODULATION PROTEIN U"/>
    <property type="match status" value="1"/>
</dbReference>
<dbReference type="STRING" id="280332.CQ12_35895"/>
<dbReference type="PANTHER" id="PTHR34847">
    <property type="entry name" value="NODULATION PROTEIN U"/>
    <property type="match status" value="1"/>
</dbReference>
<feature type="domain" description="Carbamoyltransferase" evidence="2">
    <location>
        <begin position="81"/>
        <end position="462"/>
    </location>
</feature>
<dbReference type="Gene3D" id="3.30.420.40">
    <property type="match status" value="2"/>
</dbReference>
<comment type="caution">
    <text evidence="4">The sequence shown here is derived from an EMBL/GenBank/DDBJ whole genome shotgun (WGS) entry which is preliminary data.</text>
</comment>
<evidence type="ECO:0000313" key="4">
    <source>
        <dbReference type="EMBL" id="KRR00618.1"/>
    </source>
</evidence>
<sequence>MRARPGRLDRLKPNVRIGPRHPRLAAGGFRFARWLAAKTMGVAGFHQLGSDFAGARIAHVRGKLARGETVYLAGLGAPGTHNSGLALVEVTRAHGPRLIVNNEEERFSGNKHTTEYPKLSIDAVVATLRAMGRDIGDIDAWVTSWDYPTLAGTLARSVLEELPQSAKLLRTTEAAGFDGRRLDQMTRTPKILARQIGLAERVPLICLPHHDNHAWFSWAASPFADDGAPTAIAVLDGTGDQGSISLYVVEHGAMRRLYCNDSMFDSLGAFYSVISSTQGGWTWLSCEGRYMGAAAWGDMNRASNPYYARLRDVLHFGANGEVRLNRALANWYCDPFDHPYKQALTEILGEPLRPDQLWNPDAVLRVEDIHHRPDTKDRLDKAAATQLVFEDAMIHVVDHLLRATGADRLVLTGGVALNAVGNMRLLEHFNEAWFARAQQRNARLHLWVPPVPGDPGVTIGAAWLFAHLAGAPRGAPMTHAFYCGTPPSRDDIAGALEADDVASQQIGDISTPEGRDAIADLMAFMVAQNGVIALYQGAAETGPRALGHRSILANPCDPEARERLNERVKYREAIRPLAPMATLQAAQEYFELLPGASDADYNAYNYMVLTAHSKPHAREKIPAVIHADGTGRIQIVRNEDDPLTYAYLKALGRHIGVELSVNTSFNVAGPIAQTPQHAIDTLRRSKGLDAVIMVAGDGTVHAAWHGGTRDSGRFRNWLADWKTSASSQPAR</sequence>
<evidence type="ECO:0000256" key="1">
    <source>
        <dbReference type="ARBA" id="ARBA00006129"/>
    </source>
</evidence>
<dbReference type="Pfam" id="PF02543">
    <property type="entry name" value="Carbam_trans_N"/>
    <property type="match status" value="1"/>
</dbReference>